<dbReference type="AlphaFoldDB" id="A0A3G9IK36"/>
<dbReference type="Proteomes" id="UP000271573">
    <property type="component" value="Chromosome"/>
</dbReference>
<dbReference type="OrthoDB" id="5070486at2"/>
<dbReference type="EMBL" id="AP019307">
    <property type="protein sequence ID" value="BBH16425.1"/>
    <property type="molecule type" value="Genomic_DNA"/>
</dbReference>
<evidence type="ECO:0008006" key="3">
    <source>
        <dbReference type="Google" id="ProtNLM"/>
    </source>
</evidence>
<accession>A0A3G9IK36</accession>
<dbReference type="InterPro" id="IPR031009">
    <property type="entry name" value="Tcm_partner"/>
</dbReference>
<evidence type="ECO:0000313" key="1">
    <source>
        <dbReference type="EMBL" id="BBH16425.1"/>
    </source>
</evidence>
<proteinExistence type="predicted"/>
<gene>
    <name evidence="1" type="ORF">Back2_07120</name>
</gene>
<organism evidence="1 2">
    <name type="scientific">Nocardioides baekrokdamisoli</name>
    <dbReference type="NCBI Taxonomy" id="1804624"/>
    <lineage>
        <taxon>Bacteria</taxon>
        <taxon>Bacillati</taxon>
        <taxon>Actinomycetota</taxon>
        <taxon>Actinomycetes</taxon>
        <taxon>Propionibacteriales</taxon>
        <taxon>Nocardioidaceae</taxon>
        <taxon>Nocardioides</taxon>
    </lineage>
</organism>
<name>A0A3G9IK36_9ACTN</name>
<dbReference type="KEGG" id="nbe:Back2_07120"/>
<dbReference type="NCBIfam" id="TIGR04474">
    <property type="entry name" value="tcm_partner"/>
    <property type="match status" value="1"/>
</dbReference>
<keyword evidence="2" id="KW-1185">Reference proteome</keyword>
<evidence type="ECO:0000313" key="2">
    <source>
        <dbReference type="Proteomes" id="UP000271573"/>
    </source>
</evidence>
<dbReference type="RefSeq" id="WP_125566818.1">
    <property type="nucleotide sequence ID" value="NZ_AP019307.1"/>
</dbReference>
<protein>
    <recommendedName>
        <fullName evidence="3">Three-Cys-motif partner protein TcmP</fullName>
    </recommendedName>
</protein>
<sequence length="381" mass="42502">MSTGTDAGLTRAKKGQSVYKHAILMQYVLPYAAKTASYLNPKRCVITDGFGGRGRYEDGSAGSAERMMIEAQKLKGRSQVDVFLVEKDKDDFARLESVADEYRARGINVETRKGDCADYLDEIVDFGRQASLFLFLDPCGVNLSMDELVRILSGPRRHPSPATEALLNISADAIRRSAGLVYKLGDRANTDAVDTMCGGRWWRRVAIDAYEESGKANWSIAADAVVEEYARRLGDAASMGWVVAPVYRKEGQQPVYYLVFLTRNAHGFWLFGNAAAKARYAWLEFLESEATEQPLISVADQQKQDRMDADPVIRANIEAMIASGTKRFVPIKKCGEIFGEMYGVVEERVAHKVLRDMVKDGRLVEESKEAKQYLRTYAVVS</sequence>
<reference evidence="1 2" key="1">
    <citation type="submission" date="2018-11" db="EMBL/GenBank/DDBJ databases">
        <title>Complete genome sequence of Nocardioides baekrokdamisoli strain KCTC 39748.</title>
        <authorList>
            <person name="Kang S.W."/>
            <person name="Lee K.C."/>
            <person name="Kim K.K."/>
            <person name="Kim J.S."/>
            <person name="Kim D.S."/>
            <person name="Ko S.H."/>
            <person name="Yang S.H."/>
            <person name="Shin Y.K."/>
            <person name="Lee J.S."/>
        </authorList>
    </citation>
    <scope>NUCLEOTIDE SEQUENCE [LARGE SCALE GENOMIC DNA]</scope>
    <source>
        <strain evidence="1 2">KCTC 39748</strain>
    </source>
</reference>